<accession>A0A9W6U565</accession>
<protein>
    <submittedName>
        <fullName evidence="2">Unnamed protein product</fullName>
    </submittedName>
</protein>
<evidence type="ECO:0000256" key="1">
    <source>
        <dbReference type="SAM" id="Phobius"/>
    </source>
</evidence>
<dbReference type="AlphaFoldDB" id="A0A9W6U565"/>
<dbReference type="OrthoDB" id="5819582at2759"/>
<dbReference type="InterPro" id="IPR050879">
    <property type="entry name" value="Acyltransferase_3"/>
</dbReference>
<keyword evidence="1" id="KW-0812">Transmembrane</keyword>
<dbReference type="GO" id="GO:0016020">
    <property type="term" value="C:membrane"/>
    <property type="evidence" value="ECO:0007669"/>
    <property type="project" value="TreeGrafter"/>
</dbReference>
<dbReference type="PANTHER" id="PTHR23028">
    <property type="entry name" value="ACETYLTRANSFERASE"/>
    <property type="match status" value="1"/>
</dbReference>
<sequence>MGVHAGRLLYQALFARVPAVCVGGHYAVAHAVRGQETISKPEDFNLFQTLTFHPEHRHFLMWTLPFGDLVLFHPACVCSGGAQAGPVLVDVLRPALRVGDPRGLVHDSYQLLPSTADCAPADVCSGLYGCCYLREAAGVDQGHELHVPQAAHRRASSRRDRLDRGVPERGLPWTIFQLVEHAAPAPTGYIIPFTSVKLSLLIVIEMIQPSTVSLIFEWIVLRYMGKISFSVYLLHVFVIYTPPIENQNNYYDKLISVFALVTLLATVSYYLVEHPCQLLAQRLSRKFAQLAAYSHEKVPCKKRQ</sequence>
<feature type="transmembrane region" description="Helical" evidence="1">
    <location>
        <begin position="198"/>
        <end position="216"/>
    </location>
</feature>
<keyword evidence="3" id="KW-1185">Reference proteome</keyword>
<feature type="transmembrane region" description="Helical" evidence="1">
    <location>
        <begin position="254"/>
        <end position="272"/>
    </location>
</feature>
<dbReference type="PANTHER" id="PTHR23028:SF53">
    <property type="entry name" value="ACYL_TRANSF_3 DOMAIN-CONTAINING PROTEIN"/>
    <property type="match status" value="1"/>
</dbReference>
<organism evidence="2 3">
    <name type="scientific">Phytophthora lilii</name>
    <dbReference type="NCBI Taxonomy" id="2077276"/>
    <lineage>
        <taxon>Eukaryota</taxon>
        <taxon>Sar</taxon>
        <taxon>Stramenopiles</taxon>
        <taxon>Oomycota</taxon>
        <taxon>Peronosporomycetes</taxon>
        <taxon>Peronosporales</taxon>
        <taxon>Peronosporaceae</taxon>
        <taxon>Phytophthora</taxon>
    </lineage>
</organism>
<feature type="transmembrane region" description="Helical" evidence="1">
    <location>
        <begin position="223"/>
        <end position="242"/>
    </location>
</feature>
<dbReference type="EMBL" id="BSXW01000757">
    <property type="protein sequence ID" value="GMF29130.1"/>
    <property type="molecule type" value="Genomic_DNA"/>
</dbReference>
<evidence type="ECO:0000313" key="3">
    <source>
        <dbReference type="Proteomes" id="UP001165083"/>
    </source>
</evidence>
<name>A0A9W6U565_9STRA</name>
<dbReference type="Proteomes" id="UP001165083">
    <property type="component" value="Unassembled WGS sequence"/>
</dbReference>
<keyword evidence="1" id="KW-0472">Membrane</keyword>
<proteinExistence type="predicted"/>
<keyword evidence="1" id="KW-1133">Transmembrane helix</keyword>
<comment type="caution">
    <text evidence="2">The sequence shown here is derived from an EMBL/GenBank/DDBJ whole genome shotgun (WGS) entry which is preliminary data.</text>
</comment>
<gene>
    <name evidence="2" type="ORF">Plil01_001233500</name>
</gene>
<reference evidence="2" key="1">
    <citation type="submission" date="2023-04" db="EMBL/GenBank/DDBJ databases">
        <title>Phytophthora lilii NBRC 32176.</title>
        <authorList>
            <person name="Ichikawa N."/>
            <person name="Sato H."/>
            <person name="Tonouchi N."/>
        </authorList>
    </citation>
    <scope>NUCLEOTIDE SEQUENCE</scope>
    <source>
        <strain evidence="2">NBRC 32176</strain>
    </source>
</reference>
<dbReference type="GO" id="GO:0000271">
    <property type="term" value="P:polysaccharide biosynthetic process"/>
    <property type="evidence" value="ECO:0007669"/>
    <property type="project" value="TreeGrafter"/>
</dbReference>
<evidence type="ECO:0000313" key="2">
    <source>
        <dbReference type="EMBL" id="GMF29130.1"/>
    </source>
</evidence>